<feature type="transmembrane region" description="Helical" evidence="1">
    <location>
        <begin position="92"/>
        <end position="110"/>
    </location>
</feature>
<evidence type="ECO:0000313" key="2">
    <source>
        <dbReference type="EMBL" id="MVU78213.1"/>
    </source>
</evidence>
<reference evidence="2 3" key="1">
    <citation type="submission" date="2019-12" db="EMBL/GenBank/DDBJ databases">
        <title>Nocardia sp. nov. ET3-3 isolated from soil.</title>
        <authorList>
            <person name="Kanchanasin P."/>
            <person name="Tanasupawat S."/>
            <person name="Yuki M."/>
            <person name="Kudo T."/>
        </authorList>
    </citation>
    <scope>NUCLEOTIDE SEQUENCE [LARGE SCALE GENOMIC DNA]</scope>
    <source>
        <strain evidence="2 3">ET3-3</strain>
    </source>
</reference>
<keyword evidence="1" id="KW-0812">Transmembrane</keyword>
<feature type="transmembrane region" description="Helical" evidence="1">
    <location>
        <begin position="71"/>
        <end position="87"/>
    </location>
</feature>
<proteinExistence type="predicted"/>
<keyword evidence="1" id="KW-0472">Membrane</keyword>
<keyword evidence="1" id="KW-1133">Transmembrane helix</keyword>
<keyword evidence="3" id="KW-1185">Reference proteome</keyword>
<accession>A0A7K1UV17</accession>
<feature type="transmembrane region" description="Helical" evidence="1">
    <location>
        <begin position="40"/>
        <end position="59"/>
    </location>
</feature>
<dbReference type="Proteomes" id="UP000466794">
    <property type="component" value="Unassembled WGS sequence"/>
</dbReference>
<dbReference type="RefSeq" id="WP_157387754.1">
    <property type="nucleotide sequence ID" value="NZ_WRPP01000002.1"/>
</dbReference>
<name>A0A7K1UV17_9NOCA</name>
<gene>
    <name evidence="2" type="ORF">GPX89_13280</name>
</gene>
<evidence type="ECO:0000313" key="3">
    <source>
        <dbReference type="Proteomes" id="UP000466794"/>
    </source>
</evidence>
<feature type="transmembrane region" description="Helical" evidence="1">
    <location>
        <begin position="6"/>
        <end position="28"/>
    </location>
</feature>
<dbReference type="InterPro" id="IPR008407">
    <property type="entry name" value="Brnchd-chn_aa_trnsp_AzlD"/>
</dbReference>
<dbReference type="AlphaFoldDB" id="A0A7K1UV17"/>
<dbReference type="Pfam" id="PF05437">
    <property type="entry name" value="AzlD"/>
    <property type="match status" value="1"/>
</dbReference>
<organism evidence="2 3">
    <name type="scientific">Nocardia terrae</name>
    <dbReference type="NCBI Taxonomy" id="2675851"/>
    <lineage>
        <taxon>Bacteria</taxon>
        <taxon>Bacillati</taxon>
        <taxon>Actinomycetota</taxon>
        <taxon>Actinomycetes</taxon>
        <taxon>Mycobacteriales</taxon>
        <taxon>Nocardiaceae</taxon>
        <taxon>Nocardia</taxon>
    </lineage>
</organism>
<protein>
    <submittedName>
        <fullName evidence="2">AzlD domain-containing protein</fullName>
    </submittedName>
</protein>
<evidence type="ECO:0000256" key="1">
    <source>
        <dbReference type="SAM" id="Phobius"/>
    </source>
</evidence>
<sequence>MSTTTLICVLVGMTAVTYGIRSLPLLLADRFTISDSVLHWMAYIPPAVLAALIAPSVFVPNAETHALNLDWANPLLLTALPTLLVAWRTKNMYATVGTGVVVLALLRLAGLN</sequence>
<dbReference type="EMBL" id="WRPP01000002">
    <property type="protein sequence ID" value="MVU78213.1"/>
    <property type="molecule type" value="Genomic_DNA"/>
</dbReference>
<comment type="caution">
    <text evidence="2">The sequence shown here is derived from an EMBL/GenBank/DDBJ whole genome shotgun (WGS) entry which is preliminary data.</text>
</comment>